<gene>
    <name evidence="3" type="ORF">KQI88_10505</name>
</gene>
<keyword evidence="1" id="KW-0812">Transmembrane</keyword>
<dbReference type="InterPro" id="IPR043730">
    <property type="entry name" value="DUF5673"/>
</dbReference>
<accession>A0ABS6G3V3</accession>
<feature type="transmembrane region" description="Helical" evidence="1">
    <location>
        <begin position="43"/>
        <end position="64"/>
    </location>
</feature>
<reference evidence="3 4" key="1">
    <citation type="submission" date="2021-06" db="EMBL/GenBank/DDBJ databases">
        <authorList>
            <person name="Sun Q."/>
            <person name="Li D."/>
        </authorList>
    </citation>
    <scope>NUCLEOTIDE SEQUENCE [LARGE SCALE GENOMIC DNA]</scope>
    <source>
        <strain evidence="3 4">MSJ-5</strain>
    </source>
</reference>
<feature type="domain" description="DUF5673" evidence="2">
    <location>
        <begin position="103"/>
        <end position="171"/>
    </location>
</feature>
<evidence type="ECO:0000259" key="2">
    <source>
        <dbReference type="Pfam" id="PF18923"/>
    </source>
</evidence>
<comment type="caution">
    <text evidence="3">The sequence shown here is derived from an EMBL/GenBank/DDBJ whole genome shotgun (WGS) entry which is preliminary data.</text>
</comment>
<name>A0ABS6G3V3_9FIRM</name>
<keyword evidence="1" id="KW-1133">Transmembrane helix</keyword>
<feature type="transmembrane region" description="Helical" evidence="1">
    <location>
        <begin position="6"/>
        <end position="23"/>
    </location>
</feature>
<dbReference type="RefSeq" id="WP_216417126.1">
    <property type="nucleotide sequence ID" value="NZ_JAHLQK010000004.1"/>
</dbReference>
<dbReference type="EMBL" id="JAHLQK010000004">
    <property type="protein sequence ID" value="MBU5676849.1"/>
    <property type="molecule type" value="Genomic_DNA"/>
</dbReference>
<evidence type="ECO:0000313" key="4">
    <source>
        <dbReference type="Proteomes" id="UP000779508"/>
    </source>
</evidence>
<protein>
    <recommendedName>
        <fullName evidence="2">DUF5673 domain-containing protein</fullName>
    </recommendedName>
</protein>
<sequence length="176" mass="20959">MNNIGFLEIITLIALVVYIYFFLKEFNRGKYLGRLILQVPRDFNIRASIFFWSLLGCFWIFLLISKLVNLSMYADMNPIRSLMIPAVSILMCLYNILERINDKEIREKGIKIIEGGIVYWKDIADYRWIKDEKLEIVLQLNLRSGLTKEVTKIWTINPEDKEKVDMIFHRYLNIEK</sequence>
<feature type="transmembrane region" description="Helical" evidence="1">
    <location>
        <begin position="79"/>
        <end position="97"/>
    </location>
</feature>
<proteinExistence type="predicted"/>
<keyword evidence="4" id="KW-1185">Reference proteome</keyword>
<dbReference type="Proteomes" id="UP000779508">
    <property type="component" value="Unassembled WGS sequence"/>
</dbReference>
<evidence type="ECO:0000256" key="1">
    <source>
        <dbReference type="SAM" id="Phobius"/>
    </source>
</evidence>
<evidence type="ECO:0000313" key="3">
    <source>
        <dbReference type="EMBL" id="MBU5676849.1"/>
    </source>
</evidence>
<dbReference type="Pfam" id="PF18923">
    <property type="entry name" value="DUF5673"/>
    <property type="match status" value="1"/>
</dbReference>
<organism evidence="3 4">
    <name type="scientific">Alkaliphilus flagellatus</name>
    <dbReference type="NCBI Taxonomy" id="2841507"/>
    <lineage>
        <taxon>Bacteria</taxon>
        <taxon>Bacillati</taxon>
        <taxon>Bacillota</taxon>
        <taxon>Clostridia</taxon>
        <taxon>Peptostreptococcales</taxon>
        <taxon>Natronincolaceae</taxon>
        <taxon>Alkaliphilus</taxon>
    </lineage>
</organism>
<keyword evidence="1" id="KW-0472">Membrane</keyword>